<dbReference type="AlphaFoldDB" id="A0A6A6CJZ8"/>
<protein>
    <submittedName>
        <fullName evidence="2">Uncharacterized protein</fullName>
    </submittedName>
</protein>
<accession>A0A6A6CJZ8</accession>
<proteinExistence type="predicted"/>
<evidence type="ECO:0000256" key="1">
    <source>
        <dbReference type="SAM" id="MobiDB-lite"/>
    </source>
</evidence>
<evidence type="ECO:0000313" key="3">
    <source>
        <dbReference type="Proteomes" id="UP000799537"/>
    </source>
</evidence>
<dbReference type="GeneID" id="54566126"/>
<dbReference type="RefSeq" id="XP_033667417.1">
    <property type="nucleotide sequence ID" value="XM_033812854.1"/>
</dbReference>
<reference evidence="2" key="1">
    <citation type="journal article" date="2020" name="Stud. Mycol.">
        <title>101 Dothideomycetes genomes: a test case for predicting lifestyles and emergence of pathogens.</title>
        <authorList>
            <person name="Haridas S."/>
            <person name="Albert R."/>
            <person name="Binder M."/>
            <person name="Bloem J."/>
            <person name="Labutti K."/>
            <person name="Salamov A."/>
            <person name="Andreopoulos B."/>
            <person name="Baker S."/>
            <person name="Barry K."/>
            <person name="Bills G."/>
            <person name="Bluhm B."/>
            <person name="Cannon C."/>
            <person name="Castanera R."/>
            <person name="Culley D."/>
            <person name="Daum C."/>
            <person name="Ezra D."/>
            <person name="Gonzalez J."/>
            <person name="Henrissat B."/>
            <person name="Kuo A."/>
            <person name="Liang C."/>
            <person name="Lipzen A."/>
            <person name="Lutzoni F."/>
            <person name="Magnuson J."/>
            <person name="Mondo S."/>
            <person name="Nolan M."/>
            <person name="Ohm R."/>
            <person name="Pangilinan J."/>
            <person name="Park H.-J."/>
            <person name="Ramirez L."/>
            <person name="Alfaro M."/>
            <person name="Sun H."/>
            <person name="Tritt A."/>
            <person name="Yoshinaga Y."/>
            <person name="Zwiers L.-H."/>
            <person name="Turgeon B."/>
            <person name="Goodwin S."/>
            <person name="Spatafora J."/>
            <person name="Crous P."/>
            <person name="Grigoriev I."/>
        </authorList>
    </citation>
    <scope>NUCLEOTIDE SEQUENCE</scope>
    <source>
        <strain evidence="2">ATCC 36951</strain>
    </source>
</reference>
<dbReference type="PROSITE" id="PS51257">
    <property type="entry name" value="PROKAR_LIPOPROTEIN"/>
    <property type="match status" value="1"/>
</dbReference>
<feature type="region of interest" description="Disordered" evidence="1">
    <location>
        <begin position="127"/>
        <end position="249"/>
    </location>
</feature>
<dbReference type="Proteomes" id="UP000799537">
    <property type="component" value="Unassembled WGS sequence"/>
</dbReference>
<keyword evidence="3" id="KW-1185">Reference proteome</keyword>
<feature type="region of interest" description="Disordered" evidence="1">
    <location>
        <begin position="1"/>
        <end position="30"/>
    </location>
</feature>
<organism evidence="2 3">
    <name type="scientific">Zasmidium cellare ATCC 36951</name>
    <dbReference type="NCBI Taxonomy" id="1080233"/>
    <lineage>
        <taxon>Eukaryota</taxon>
        <taxon>Fungi</taxon>
        <taxon>Dikarya</taxon>
        <taxon>Ascomycota</taxon>
        <taxon>Pezizomycotina</taxon>
        <taxon>Dothideomycetes</taxon>
        <taxon>Dothideomycetidae</taxon>
        <taxon>Mycosphaerellales</taxon>
        <taxon>Mycosphaerellaceae</taxon>
        <taxon>Zasmidium</taxon>
    </lineage>
</organism>
<sequence>MARSGRSESGIRTGARGGHAATTSTTSCGSRFRPVVKERLQYKAREGGKRCVVLSAIVVLPSPAMSGVNQASLSPEQIANLQRYLQTAQAQGRQDLAAVLARSAHPGGMWTVEREVLGVDVGNGQAGKLPSDYPYPTSIDDDIAVKSPTPAQGTQGGQGQNMLTRRGPGTQTSIPAAPRPGPNGHHIAASGPTQARPRRPASISDRAVQHPRSGSFWNITRPARGADIPRESTDYRAGRDHEESSEDDA</sequence>
<feature type="compositionally biased region" description="Basic and acidic residues" evidence="1">
    <location>
        <begin position="227"/>
        <end position="242"/>
    </location>
</feature>
<evidence type="ECO:0000313" key="2">
    <source>
        <dbReference type="EMBL" id="KAF2166528.1"/>
    </source>
</evidence>
<dbReference type="EMBL" id="ML993596">
    <property type="protein sequence ID" value="KAF2166528.1"/>
    <property type="molecule type" value="Genomic_DNA"/>
</dbReference>
<name>A0A6A6CJZ8_ZASCE</name>
<gene>
    <name evidence="2" type="ORF">M409DRAFT_54868</name>
</gene>